<name>A0ABQ1JF10_9FLAO</name>
<sequence length="154" mass="18237">MSIYLSTCYSFAQQNTLSDSLTSYDLAFNRLKKLYLKQLDSNIYCKKKAAYRKFYKKMNFEGDVSEIAPDPIPWIKDNLEKTDFFSVTEAELEWAQYMVLDEEDQKQNSDYYNFLFESIPKFGAKIVTELMDDIVTNHLDKFLCKDSPRELYKD</sequence>
<dbReference type="EMBL" id="BMJE01000001">
    <property type="protein sequence ID" value="GGB67255.1"/>
    <property type="molecule type" value="Genomic_DNA"/>
</dbReference>
<proteinExistence type="predicted"/>
<accession>A0ABQ1JF10</accession>
<comment type="caution">
    <text evidence="1">The sequence shown here is derived from an EMBL/GenBank/DDBJ whole genome shotgun (WGS) entry which is preliminary data.</text>
</comment>
<keyword evidence="2" id="KW-1185">Reference proteome</keyword>
<organism evidence="1 2">
    <name type="scientific">Flavobacterium suaedae</name>
    <dbReference type="NCBI Taxonomy" id="1767027"/>
    <lineage>
        <taxon>Bacteria</taxon>
        <taxon>Pseudomonadati</taxon>
        <taxon>Bacteroidota</taxon>
        <taxon>Flavobacteriia</taxon>
        <taxon>Flavobacteriales</taxon>
        <taxon>Flavobacteriaceae</taxon>
        <taxon>Flavobacterium</taxon>
    </lineage>
</organism>
<evidence type="ECO:0000313" key="1">
    <source>
        <dbReference type="EMBL" id="GGB67255.1"/>
    </source>
</evidence>
<gene>
    <name evidence="1" type="ORF">GCM10007424_04060</name>
</gene>
<protein>
    <submittedName>
        <fullName evidence="1">Uncharacterized protein</fullName>
    </submittedName>
</protein>
<dbReference type="Proteomes" id="UP000615760">
    <property type="component" value="Unassembled WGS sequence"/>
</dbReference>
<reference evidence="2" key="1">
    <citation type="journal article" date="2019" name="Int. J. Syst. Evol. Microbiol.">
        <title>The Global Catalogue of Microorganisms (GCM) 10K type strain sequencing project: providing services to taxonomists for standard genome sequencing and annotation.</title>
        <authorList>
            <consortium name="The Broad Institute Genomics Platform"/>
            <consortium name="The Broad Institute Genome Sequencing Center for Infectious Disease"/>
            <person name="Wu L."/>
            <person name="Ma J."/>
        </authorList>
    </citation>
    <scope>NUCLEOTIDE SEQUENCE [LARGE SCALE GENOMIC DNA]</scope>
    <source>
        <strain evidence="2">CGMCC 1.15461</strain>
    </source>
</reference>
<evidence type="ECO:0000313" key="2">
    <source>
        <dbReference type="Proteomes" id="UP000615760"/>
    </source>
</evidence>